<accession>A0A1E7NER7</accession>
<dbReference type="KEGG" id="kau:B6264_30170"/>
<feature type="region of interest" description="Disordered" evidence="1">
    <location>
        <begin position="367"/>
        <end position="414"/>
    </location>
</feature>
<evidence type="ECO:0000313" key="3">
    <source>
        <dbReference type="Proteomes" id="UP000037395"/>
    </source>
</evidence>
<evidence type="ECO:0000313" key="2">
    <source>
        <dbReference type="EMBL" id="OEV38983.1"/>
    </source>
</evidence>
<comment type="caution">
    <text evidence="2">The sequence shown here is derived from an EMBL/GenBank/DDBJ whole genome shotgun (WGS) entry which is preliminary data.</text>
</comment>
<protein>
    <submittedName>
        <fullName evidence="2">Uncharacterized protein</fullName>
    </submittedName>
</protein>
<feature type="compositionally biased region" description="Basic and acidic residues" evidence="1">
    <location>
        <begin position="367"/>
        <end position="376"/>
    </location>
</feature>
<reference evidence="2" key="1">
    <citation type="submission" date="2016-08" db="EMBL/GenBank/DDBJ databases">
        <title>Sequencing, Assembly and Comparative Genomics of S. aureofaciens ATCC 10762.</title>
        <authorList>
            <person name="Gradnigo J.S."/>
            <person name="Johnson N."/>
            <person name="Somerville G.A."/>
        </authorList>
    </citation>
    <scope>NUCLEOTIDE SEQUENCE [LARGE SCALE GENOMIC DNA]</scope>
    <source>
        <strain evidence="2">ATCC 10762</strain>
    </source>
</reference>
<organism evidence="2 3">
    <name type="scientific">Kitasatospora aureofaciens</name>
    <name type="common">Streptomyces aureofaciens</name>
    <dbReference type="NCBI Taxonomy" id="1894"/>
    <lineage>
        <taxon>Bacteria</taxon>
        <taxon>Bacillati</taxon>
        <taxon>Actinomycetota</taxon>
        <taxon>Actinomycetes</taxon>
        <taxon>Kitasatosporales</taxon>
        <taxon>Streptomycetaceae</taxon>
        <taxon>Kitasatospora</taxon>
    </lineage>
</organism>
<sequence>MSLPGDKRRIQTAVLGSAESDEPLLLPLEAIELDAFRRQHAADTFWCGLLLGGCGTQLTTKLYTDRVCHFAHFPDPTGLHVCERRARDVTSADHLYAKSAAAAWLKARRQRASISYGTPLGSTVDILWGRQARGLRLHLDSEVPPVWDDEAVEPVLGVSVPVDDETLVHRWYVHRVGFDTVGTARRVRIGTQAFARETEWFGLDECSMTPDGFRTPAVERIIAARRTHAPQGVWRPPAPQGQQTQSAHRVHPALRRLEAAMEFGSRVAVQSACRDLEAAGPDWGPATEEITTVLDQAQSWLVEHHREREEMFGQLRQAVRDSDWEAARALLNWVDAHAARDRTPEHHVIATQAEAYLQDQGRQERWAREAEAREAAAKNARRSSARNASRERSPVPRSARSVSPPPTAVDPAEAAHQRVRHILGDLRRLGTSMGPRTMLHMLDSLATTMKSAGARVTPAQREEAQLWLARGRRLRGATAGKTVAVPRKAAGVPTPRLGVEAGTAGRGAATGRVTQGKGNAASVPAKGRTASAERPERSKKKTPASPPRLPARSIASVAAAVAGALKKAARERSTSSWSRLHRQLGSALPDLHPDDRMEVLVCVEAGTAAEEPLLSSLLAADGSSPPALYQGLARRLGRTIPADTREARAHWQSEVLRLHQLFRYR</sequence>
<evidence type="ECO:0000256" key="1">
    <source>
        <dbReference type="SAM" id="MobiDB-lite"/>
    </source>
</evidence>
<proteinExistence type="predicted"/>
<dbReference type="AlphaFoldDB" id="A0A1E7NER7"/>
<name>A0A1E7NER7_KITAU</name>
<feature type="region of interest" description="Disordered" evidence="1">
    <location>
        <begin position="494"/>
        <end position="553"/>
    </location>
</feature>
<keyword evidence="3" id="KW-1185">Reference proteome</keyword>
<gene>
    <name evidence="2" type="ORF">HS99_0017905</name>
</gene>
<feature type="compositionally biased region" description="Low complexity" evidence="1">
    <location>
        <begin position="501"/>
        <end position="512"/>
    </location>
</feature>
<dbReference type="Proteomes" id="UP000037395">
    <property type="component" value="Unassembled WGS sequence"/>
</dbReference>
<dbReference type="EMBL" id="JPRF03000002">
    <property type="protein sequence ID" value="OEV38983.1"/>
    <property type="molecule type" value="Genomic_DNA"/>
</dbReference>